<feature type="chain" id="PRO_5031061166" description="Peptidase M23" evidence="1">
    <location>
        <begin position="25"/>
        <end position="152"/>
    </location>
</feature>
<name>A0A7X1JBW6_9ACTN</name>
<dbReference type="Proteomes" id="UP000584670">
    <property type="component" value="Unassembled WGS sequence"/>
</dbReference>
<proteinExistence type="predicted"/>
<gene>
    <name evidence="2" type="ORF">H4N64_41775</name>
</gene>
<accession>A0A7X1JBW6</accession>
<dbReference type="EMBL" id="JACMSF010000099">
    <property type="protein sequence ID" value="MBC2907921.1"/>
    <property type="molecule type" value="Genomic_DNA"/>
</dbReference>
<organism evidence="2 3">
    <name type="scientific">Streptomyces cupreus</name>
    <dbReference type="NCBI Taxonomy" id="2759956"/>
    <lineage>
        <taxon>Bacteria</taxon>
        <taxon>Bacillati</taxon>
        <taxon>Actinomycetota</taxon>
        <taxon>Actinomycetes</taxon>
        <taxon>Kitasatosporales</taxon>
        <taxon>Streptomycetaceae</taxon>
        <taxon>Streptomyces</taxon>
    </lineage>
</organism>
<dbReference type="RefSeq" id="WP_186287853.1">
    <property type="nucleotide sequence ID" value="NZ_JACMSF010000099.1"/>
</dbReference>
<evidence type="ECO:0000313" key="3">
    <source>
        <dbReference type="Proteomes" id="UP000584670"/>
    </source>
</evidence>
<sequence length="152" mass="16202">MGSILGTTALVAAGSFFSAAPASAATTGTCYTDRPCLLLFYNSAYEGSHIKIGGGSISNLAGYTYPYAGAGQGQPVKNNAASAHFRADSSFYPSSMTVFYNSGYGGPCDRFMGHELTWKYGPKLVRTYNENASVKQVLGTYQANHPTDCFNW</sequence>
<comment type="caution">
    <text evidence="2">The sequence shown here is derived from an EMBL/GenBank/DDBJ whole genome shotgun (WGS) entry which is preliminary data.</text>
</comment>
<dbReference type="AlphaFoldDB" id="A0A7X1JBW6"/>
<evidence type="ECO:0000313" key="2">
    <source>
        <dbReference type="EMBL" id="MBC2907921.1"/>
    </source>
</evidence>
<feature type="signal peptide" evidence="1">
    <location>
        <begin position="1"/>
        <end position="24"/>
    </location>
</feature>
<evidence type="ECO:0000256" key="1">
    <source>
        <dbReference type="SAM" id="SignalP"/>
    </source>
</evidence>
<keyword evidence="1" id="KW-0732">Signal</keyword>
<evidence type="ECO:0008006" key="4">
    <source>
        <dbReference type="Google" id="ProtNLM"/>
    </source>
</evidence>
<keyword evidence="3" id="KW-1185">Reference proteome</keyword>
<protein>
    <recommendedName>
        <fullName evidence="4">Peptidase M23</fullName>
    </recommendedName>
</protein>
<reference evidence="2 3" key="1">
    <citation type="submission" date="2020-08" db="EMBL/GenBank/DDBJ databases">
        <title>Streptomyces sp. PSKA01 genome sequencing and assembly.</title>
        <authorList>
            <person name="Mandal S."/>
            <person name="Maiti P.K."/>
            <person name="Das P."/>
        </authorList>
    </citation>
    <scope>NUCLEOTIDE SEQUENCE [LARGE SCALE GENOMIC DNA]</scope>
    <source>
        <strain evidence="2 3">PSKA01</strain>
    </source>
</reference>